<protein>
    <submittedName>
        <fullName evidence="5">SAM-dependent chlorinase/fluorinase</fullName>
    </submittedName>
</protein>
<evidence type="ECO:0000256" key="1">
    <source>
        <dbReference type="ARBA" id="ARBA00022691"/>
    </source>
</evidence>
<dbReference type="Pfam" id="PF20257">
    <property type="entry name" value="SAM_HAT_C"/>
    <property type="match status" value="1"/>
</dbReference>
<evidence type="ECO:0000259" key="4">
    <source>
        <dbReference type="Pfam" id="PF20257"/>
    </source>
</evidence>
<evidence type="ECO:0000259" key="3">
    <source>
        <dbReference type="Pfam" id="PF01887"/>
    </source>
</evidence>
<dbReference type="SUPFAM" id="SSF102522">
    <property type="entry name" value="Bacterial fluorinating enzyme, N-terminal domain"/>
    <property type="match status" value="1"/>
</dbReference>
<dbReference type="InterPro" id="IPR002747">
    <property type="entry name" value="SAM_OH_AdoTrfase"/>
</dbReference>
<dbReference type="AlphaFoldDB" id="A0A844FUH1"/>
<dbReference type="EMBL" id="VUNM01000019">
    <property type="protein sequence ID" value="MST89587.1"/>
    <property type="molecule type" value="Genomic_DNA"/>
</dbReference>
<accession>A0A844FUH1</accession>
<dbReference type="Gene3D" id="3.40.50.10790">
    <property type="entry name" value="S-adenosyl-l-methionine hydroxide adenosyltransferase, N-terminal"/>
    <property type="match status" value="1"/>
</dbReference>
<keyword evidence="1" id="KW-0949">S-adenosyl-L-methionine</keyword>
<dbReference type="InterPro" id="IPR046470">
    <property type="entry name" value="SAM_HAT_C"/>
</dbReference>
<proteinExistence type="inferred from homology"/>
<dbReference type="Pfam" id="PF01887">
    <property type="entry name" value="SAM_HAT_N"/>
    <property type="match status" value="1"/>
</dbReference>
<feature type="domain" description="S-adenosyl-l-methionine hydroxide adenosyltransferase C-terminal" evidence="4">
    <location>
        <begin position="209"/>
        <end position="285"/>
    </location>
</feature>
<evidence type="ECO:0000313" key="6">
    <source>
        <dbReference type="Proteomes" id="UP000442619"/>
    </source>
</evidence>
<dbReference type="SUPFAM" id="SSF101852">
    <property type="entry name" value="Bacterial fluorinating enzyme, C-terminal domain"/>
    <property type="match status" value="1"/>
</dbReference>
<comment type="similarity">
    <text evidence="2">Belongs to the SAM hydrolase / SAM-dependent halogenase family.</text>
</comment>
<dbReference type="PANTHER" id="PTHR35092">
    <property type="entry name" value="CHLORINASE MJ1651"/>
    <property type="match status" value="1"/>
</dbReference>
<dbReference type="InterPro" id="IPR023228">
    <property type="entry name" value="SAM_OH_AdoTrfase_N_sf"/>
</dbReference>
<organism evidence="5 6">
    <name type="scientific">Sharpea porci</name>
    <dbReference type="NCBI Taxonomy" id="2652286"/>
    <lineage>
        <taxon>Bacteria</taxon>
        <taxon>Bacillati</taxon>
        <taxon>Bacillota</taxon>
        <taxon>Erysipelotrichia</taxon>
        <taxon>Erysipelotrichales</taxon>
        <taxon>Coprobacillaceae</taxon>
        <taxon>Sharpea</taxon>
    </lineage>
</organism>
<dbReference type="PIRSF" id="PIRSF006779">
    <property type="entry name" value="UCP006779"/>
    <property type="match status" value="1"/>
</dbReference>
<dbReference type="PANTHER" id="PTHR35092:SF1">
    <property type="entry name" value="CHLORINASE MJ1651"/>
    <property type="match status" value="1"/>
</dbReference>
<feature type="domain" description="S-adenosyl-l-methionine hydroxide adenosyltransferase N-terminal" evidence="3">
    <location>
        <begin position="30"/>
        <end position="174"/>
    </location>
</feature>
<keyword evidence="6" id="KW-1185">Reference proteome</keyword>
<evidence type="ECO:0000313" key="5">
    <source>
        <dbReference type="EMBL" id="MST89587.1"/>
    </source>
</evidence>
<name>A0A844FUH1_9FIRM</name>
<dbReference type="Gene3D" id="2.40.30.90">
    <property type="entry name" value="Bacterial fluorinating enzyme like"/>
    <property type="match status" value="1"/>
</dbReference>
<dbReference type="Proteomes" id="UP000442619">
    <property type="component" value="Unassembled WGS sequence"/>
</dbReference>
<reference evidence="5 6" key="1">
    <citation type="submission" date="2019-08" db="EMBL/GenBank/DDBJ databases">
        <title>In-depth cultivation of the pig gut microbiome towards novel bacterial diversity and tailored functional studies.</title>
        <authorList>
            <person name="Wylensek D."/>
            <person name="Hitch T.C.A."/>
            <person name="Clavel T."/>
        </authorList>
    </citation>
    <scope>NUCLEOTIDE SEQUENCE [LARGE SCALE GENOMIC DNA]</scope>
    <source>
        <strain evidence="5 6">CA-Schmier-601-WT-3</strain>
    </source>
</reference>
<dbReference type="InterPro" id="IPR023227">
    <property type="entry name" value="SAM_OH_AdoTrfase_C_sf"/>
</dbReference>
<comment type="caution">
    <text evidence="5">The sequence shown here is derived from an EMBL/GenBank/DDBJ whole genome shotgun (WGS) entry which is preliminary data.</text>
</comment>
<sequence>MLFYECLFFFSSKIERLTIVLEVIFLKPAILLQSDFSLTWGAVASMKGVIKTVDPELEIIDICHDIPKFNTFIASYFLRQVLPYWPANTIAVSVVDPGVGTPRKAAIAKMHGGQIIITPDNGTLTHMKKHVGSVREIDDSFDLRGAGSVFDGRDKFAYVAALLASGQKKFEEIGHEYDISEIIECEEYNIQPKLEKNKVQGFVMMENKHFGGIEFNIKNRDFDNCDFNFGDHVQIVITREKHVVYHDIVEYNKAFGFVPIGKPILYPGSSGFMSLDVNQGSLLDKYPLIDMGKEYEVIITKDKDD</sequence>
<evidence type="ECO:0000256" key="2">
    <source>
        <dbReference type="ARBA" id="ARBA00024035"/>
    </source>
</evidence>
<gene>
    <name evidence="5" type="ORF">FYJ79_08400</name>
</gene>
<dbReference type="InterPro" id="IPR046469">
    <property type="entry name" value="SAM_HAT_N"/>
</dbReference>